<dbReference type="CDD" id="cd02982">
    <property type="entry name" value="PDI_b'_family"/>
    <property type="match status" value="1"/>
</dbReference>
<evidence type="ECO:0000313" key="15">
    <source>
        <dbReference type="Ensembl" id="ENSMODP00000010741.3"/>
    </source>
</evidence>
<dbReference type="FunFam" id="3.40.30.10:FF:000030">
    <property type="entry name" value="Protein disulfide-isomerase"/>
    <property type="match status" value="1"/>
</dbReference>
<keyword evidence="16" id="KW-1185">Reference proteome</keyword>
<dbReference type="InterPro" id="IPR017937">
    <property type="entry name" value="Thioredoxin_CS"/>
</dbReference>
<dbReference type="eggNOG" id="KOG0190">
    <property type="taxonomic scope" value="Eukaryota"/>
</dbReference>
<dbReference type="Gene3D" id="3.40.30.10">
    <property type="entry name" value="Glutaredoxin"/>
    <property type="match status" value="4"/>
</dbReference>
<keyword evidence="7" id="KW-0256">Endoplasmic reticulum</keyword>
<evidence type="ECO:0000256" key="10">
    <source>
        <dbReference type="ARBA" id="ARBA00023284"/>
    </source>
</evidence>
<proteinExistence type="inferred from homology"/>
<dbReference type="HOGENOM" id="CLU_025879_1_0_1"/>
<evidence type="ECO:0000256" key="12">
    <source>
        <dbReference type="SAM" id="MobiDB-lite"/>
    </source>
</evidence>
<dbReference type="GO" id="GO:0005783">
    <property type="term" value="C:endoplasmic reticulum"/>
    <property type="evidence" value="ECO:0000318"/>
    <property type="project" value="GO_Central"/>
</dbReference>
<feature type="chain" id="PRO_5023846650" description="protein disulfide-isomerase" evidence="13">
    <location>
        <begin position="21"/>
        <end position="515"/>
    </location>
</feature>
<keyword evidence="9" id="KW-0413">Isomerase</keyword>
<keyword evidence="10 11" id="KW-0676">Redox-active center</keyword>
<keyword evidence="8 11" id="KW-1015">Disulfide bond</keyword>
<dbReference type="PANTHER" id="PTHR18929:SF101">
    <property type="entry name" value="PROTEIN DISULFIDE-ISOMERASE"/>
    <property type="match status" value="1"/>
</dbReference>
<dbReference type="GO" id="GO:0003756">
    <property type="term" value="F:protein disulfide isomerase activity"/>
    <property type="evidence" value="ECO:0000318"/>
    <property type="project" value="GO_Central"/>
</dbReference>
<evidence type="ECO:0000313" key="16">
    <source>
        <dbReference type="Proteomes" id="UP000002280"/>
    </source>
</evidence>
<dbReference type="PANTHER" id="PTHR18929">
    <property type="entry name" value="PROTEIN DISULFIDE ISOMERASE"/>
    <property type="match status" value="1"/>
</dbReference>
<dbReference type="PROSITE" id="PS00194">
    <property type="entry name" value="THIOREDOXIN_1"/>
    <property type="match status" value="1"/>
</dbReference>
<dbReference type="PROSITE" id="PS51352">
    <property type="entry name" value="THIOREDOXIN_2"/>
    <property type="match status" value="2"/>
</dbReference>
<evidence type="ECO:0000256" key="11">
    <source>
        <dbReference type="PIRSR" id="PIRSR605792-51"/>
    </source>
</evidence>
<evidence type="ECO:0000259" key="14">
    <source>
        <dbReference type="PROSITE" id="PS51352"/>
    </source>
</evidence>
<dbReference type="Ensembl" id="ENSMODT00000010953.3">
    <property type="protein sequence ID" value="ENSMODP00000010741.3"/>
    <property type="gene ID" value="ENSMODG00000008634.3"/>
</dbReference>
<reference evidence="15" key="2">
    <citation type="submission" date="2025-08" db="UniProtKB">
        <authorList>
            <consortium name="Ensembl"/>
        </authorList>
    </citation>
    <scope>IDENTIFICATION</scope>
</reference>
<dbReference type="GeneTree" id="ENSGT00940000157351"/>
<dbReference type="SUPFAM" id="SSF52833">
    <property type="entry name" value="Thioredoxin-like"/>
    <property type="match status" value="4"/>
</dbReference>
<evidence type="ECO:0000256" key="6">
    <source>
        <dbReference type="ARBA" id="ARBA00022737"/>
    </source>
</evidence>
<comment type="subcellular location">
    <subcellularLocation>
        <location evidence="2">Endoplasmic reticulum lumen</location>
    </subcellularLocation>
</comment>
<dbReference type="AlphaFoldDB" id="F6PGL7"/>
<sequence length="515" mass="59324">ILANNCALLSLALAVSTEVADPPQTKEDEDDYVLVLNNGNINEALSTYEYLLVFFHAPWCLPCRDLAPEYAKAAEQLKSERSIKLAKIDATQEHGLARQFSIRLYPTIKLFKHGDTSSPKEYTEGRDAEDIVKWMQLQLQPAVIILEDVPTVESLVDSNELVVLGIFKDAQSDNVKNFTLAAESIDGIPFGITYNNEAFSKYQLEKDSIILFKKFDEGRNNFHGEISKMNLINFVHNHWLPLVTEYNEHTAPRIFESQVKNHLLIFLQKSNNDFEDKISNFKKAAESYRGKILYILIDIEFSDNKGILKFFSLKEEECPTMRLISMESDMTKYKPETNELTIEKIDEFCKKYLEEKSKSHLMSQDVPDDWDKKPVKILVGKNFEKVAFDEKKNVFVNFYAPWCSQCIGIAPIWDKLGDVYKDHQDIVIAKMDSSVNEVDSITVHNFPTLIYFPAGTDRKIIEYHGAWTLENFRKFLDSGDYDRPKKISGLEVLEETEEMESQDRKERGQRTHSES</sequence>
<comment type="catalytic activity">
    <reaction evidence="1">
        <text>Catalyzes the rearrangement of -S-S- bonds in proteins.</text>
        <dbReference type="EC" id="5.3.4.1"/>
    </reaction>
</comment>
<dbReference type="CDD" id="cd02981">
    <property type="entry name" value="PDI_b_family"/>
    <property type="match status" value="1"/>
</dbReference>
<dbReference type="FunFam" id="3.40.30.10:FF:000042">
    <property type="entry name" value="protein disulfide-isomerase A2"/>
    <property type="match status" value="1"/>
</dbReference>
<dbReference type="GO" id="GO:0006457">
    <property type="term" value="P:protein folding"/>
    <property type="evidence" value="ECO:0000318"/>
    <property type="project" value="GO_Central"/>
</dbReference>
<dbReference type="InParanoid" id="F6PGL7"/>
<keyword evidence="5 13" id="KW-0732">Signal</keyword>
<dbReference type="InterPro" id="IPR013766">
    <property type="entry name" value="Thioredoxin_domain"/>
</dbReference>
<dbReference type="STRING" id="13616.ENSMODP00000010741"/>
<reference evidence="15 16" key="1">
    <citation type="journal article" date="2007" name="Nature">
        <title>Genome of the marsupial Monodelphis domestica reveals innovation in non-coding sequences.</title>
        <authorList>
            <person name="Mikkelsen T.S."/>
            <person name="Wakefield M.J."/>
            <person name="Aken B."/>
            <person name="Amemiya C.T."/>
            <person name="Chang J.L."/>
            <person name="Duke S."/>
            <person name="Garber M."/>
            <person name="Gentles A.J."/>
            <person name="Goodstadt L."/>
            <person name="Heger A."/>
            <person name="Jurka J."/>
            <person name="Kamal M."/>
            <person name="Mauceli E."/>
            <person name="Searle S.M."/>
            <person name="Sharpe T."/>
            <person name="Baker M.L."/>
            <person name="Batzer M.A."/>
            <person name="Benos P.V."/>
            <person name="Belov K."/>
            <person name="Clamp M."/>
            <person name="Cook A."/>
            <person name="Cuff J."/>
            <person name="Das R."/>
            <person name="Davidow L."/>
            <person name="Deakin J.E."/>
            <person name="Fazzari M.J."/>
            <person name="Glass J.L."/>
            <person name="Grabherr M."/>
            <person name="Greally J.M."/>
            <person name="Gu W."/>
            <person name="Hore T.A."/>
            <person name="Huttley G.A."/>
            <person name="Kleber M."/>
            <person name="Jirtle R.L."/>
            <person name="Koina E."/>
            <person name="Lee J.T."/>
            <person name="Mahony S."/>
            <person name="Marra M.A."/>
            <person name="Miller R.D."/>
            <person name="Nicholls R.D."/>
            <person name="Oda M."/>
            <person name="Papenfuss A.T."/>
            <person name="Parra Z.E."/>
            <person name="Pollock D.D."/>
            <person name="Ray D.A."/>
            <person name="Schein J.E."/>
            <person name="Speed T.P."/>
            <person name="Thompson K."/>
            <person name="VandeBerg J.L."/>
            <person name="Wade C.M."/>
            <person name="Walker J.A."/>
            <person name="Waters P.D."/>
            <person name="Webber C."/>
            <person name="Weidman J.R."/>
            <person name="Xie X."/>
            <person name="Zody M.C."/>
            <person name="Baldwin J."/>
            <person name="Abdouelleil A."/>
            <person name="Abdulkadir J."/>
            <person name="Abebe A."/>
            <person name="Abera B."/>
            <person name="Abreu J."/>
            <person name="Acer S.C."/>
            <person name="Aftuck L."/>
            <person name="Alexander A."/>
            <person name="An P."/>
            <person name="Anderson E."/>
            <person name="Anderson S."/>
            <person name="Arachi H."/>
            <person name="Azer M."/>
            <person name="Bachantsang P."/>
            <person name="Barry A."/>
            <person name="Bayul T."/>
            <person name="Berlin A."/>
            <person name="Bessette D."/>
            <person name="Bloom T."/>
            <person name="Bloom T."/>
            <person name="Boguslavskiy L."/>
            <person name="Bonnet C."/>
            <person name="Boukhgalter B."/>
            <person name="Bourzgui I."/>
            <person name="Brown A."/>
            <person name="Cahill P."/>
            <person name="Channer S."/>
            <person name="Cheshatsang Y."/>
            <person name="Chuda L."/>
            <person name="Citroen M."/>
            <person name="Collymore A."/>
            <person name="Cooke P."/>
            <person name="Costello M."/>
            <person name="D'Aco K."/>
            <person name="Daza R."/>
            <person name="De Haan G."/>
            <person name="DeGray S."/>
            <person name="DeMaso C."/>
            <person name="Dhargay N."/>
            <person name="Dooley K."/>
            <person name="Dooley E."/>
            <person name="Doricent M."/>
            <person name="Dorje P."/>
            <person name="Dorjee K."/>
            <person name="Dupes A."/>
            <person name="Elong R."/>
            <person name="Falk J."/>
            <person name="Farina A."/>
            <person name="Faro S."/>
            <person name="Ferguson D."/>
            <person name="Fisher S."/>
            <person name="Foley C.D."/>
            <person name="Franke A."/>
            <person name="Friedrich D."/>
            <person name="Gadbois L."/>
            <person name="Gearin G."/>
            <person name="Gearin C.R."/>
            <person name="Giannoukos G."/>
            <person name="Goode T."/>
            <person name="Graham J."/>
            <person name="Grandbois E."/>
            <person name="Grewal S."/>
            <person name="Gyaltsen K."/>
            <person name="Hafez N."/>
            <person name="Hagos B."/>
            <person name="Hall J."/>
            <person name="Henson C."/>
            <person name="Hollinger A."/>
            <person name="Honan T."/>
            <person name="Huard M.D."/>
            <person name="Hughes L."/>
            <person name="Hurhula B."/>
            <person name="Husby M.E."/>
            <person name="Kamat A."/>
            <person name="Kanga B."/>
            <person name="Kashin S."/>
            <person name="Khazanovich D."/>
            <person name="Kisner P."/>
            <person name="Lance K."/>
            <person name="Lara M."/>
            <person name="Lee W."/>
            <person name="Lennon N."/>
            <person name="Letendre F."/>
            <person name="LeVine R."/>
            <person name="Lipovsky A."/>
            <person name="Liu X."/>
            <person name="Liu J."/>
            <person name="Liu S."/>
            <person name="Lokyitsang T."/>
            <person name="Lokyitsang Y."/>
            <person name="Lubonja R."/>
            <person name="Lui A."/>
            <person name="MacDonald P."/>
            <person name="Magnisalis V."/>
            <person name="Maru K."/>
            <person name="Matthews C."/>
            <person name="McCusker W."/>
            <person name="McDonough S."/>
            <person name="Mehta T."/>
            <person name="Meldrim J."/>
            <person name="Meneus L."/>
            <person name="Mihai O."/>
            <person name="Mihalev A."/>
            <person name="Mihova T."/>
            <person name="Mittelman R."/>
            <person name="Mlenga V."/>
            <person name="Montmayeur A."/>
            <person name="Mulrain L."/>
            <person name="Navidi A."/>
            <person name="Naylor J."/>
            <person name="Negash T."/>
            <person name="Nguyen T."/>
            <person name="Nguyen N."/>
            <person name="Nicol R."/>
            <person name="Norbu C."/>
            <person name="Norbu N."/>
            <person name="Novod N."/>
            <person name="O'Neill B."/>
            <person name="Osman S."/>
            <person name="Markiewicz E."/>
            <person name="Oyono O.L."/>
            <person name="Patti C."/>
            <person name="Phunkhang P."/>
            <person name="Pierre F."/>
            <person name="Priest M."/>
            <person name="Raghuraman S."/>
            <person name="Rege F."/>
            <person name="Reyes R."/>
            <person name="Rise C."/>
            <person name="Rogov P."/>
            <person name="Ross K."/>
            <person name="Ryan E."/>
            <person name="Settipalli S."/>
            <person name="Shea T."/>
            <person name="Sherpa N."/>
            <person name="Shi L."/>
            <person name="Shih D."/>
            <person name="Sparrow T."/>
            <person name="Spaulding J."/>
            <person name="Stalker J."/>
            <person name="Stange-Thomann N."/>
            <person name="Stavropoulos S."/>
            <person name="Stone C."/>
            <person name="Strader C."/>
            <person name="Tesfaye S."/>
            <person name="Thomson T."/>
            <person name="Thoulutsang Y."/>
            <person name="Thoulutsang D."/>
            <person name="Topham K."/>
            <person name="Topping I."/>
            <person name="Tsamla T."/>
            <person name="Vassiliev H."/>
            <person name="Vo A."/>
            <person name="Wangchuk T."/>
            <person name="Wangdi T."/>
            <person name="Weiand M."/>
            <person name="Wilkinson J."/>
            <person name="Wilson A."/>
            <person name="Yadav S."/>
            <person name="Young G."/>
            <person name="Yu Q."/>
            <person name="Zembek L."/>
            <person name="Zhong D."/>
            <person name="Zimmer A."/>
            <person name="Zwirko Z."/>
            <person name="Jaffe D.B."/>
            <person name="Alvarez P."/>
            <person name="Brockman W."/>
            <person name="Butler J."/>
            <person name="Chin C."/>
            <person name="Gnerre S."/>
            <person name="MacCallum I."/>
            <person name="Graves J.A."/>
            <person name="Ponting C.P."/>
            <person name="Breen M."/>
            <person name="Samollow P.B."/>
            <person name="Lander E.S."/>
            <person name="Lindblad-Toh K."/>
        </authorList>
    </citation>
    <scope>NUCLEOTIDE SEQUENCE [LARGE SCALE GENOMIC DNA]</scope>
</reference>
<dbReference type="Bgee" id="ENSMODG00000008634">
    <property type="expression patterns" value="Expressed in spermatocyte and 12 other cell types or tissues"/>
</dbReference>
<dbReference type="GO" id="GO:0009897">
    <property type="term" value="C:external side of plasma membrane"/>
    <property type="evidence" value="ECO:0000318"/>
    <property type="project" value="GO_Central"/>
</dbReference>
<organism evidence="15 16">
    <name type="scientific">Monodelphis domestica</name>
    <name type="common">Gray short-tailed opossum</name>
    <dbReference type="NCBI Taxonomy" id="13616"/>
    <lineage>
        <taxon>Eukaryota</taxon>
        <taxon>Metazoa</taxon>
        <taxon>Chordata</taxon>
        <taxon>Craniata</taxon>
        <taxon>Vertebrata</taxon>
        <taxon>Euteleostomi</taxon>
        <taxon>Mammalia</taxon>
        <taxon>Metatheria</taxon>
        <taxon>Didelphimorphia</taxon>
        <taxon>Didelphidae</taxon>
        <taxon>Monodelphis</taxon>
    </lineage>
</organism>
<evidence type="ECO:0000256" key="13">
    <source>
        <dbReference type="SAM" id="SignalP"/>
    </source>
</evidence>
<dbReference type="EC" id="5.3.4.1" evidence="4"/>
<protein>
    <recommendedName>
        <fullName evidence="4">protein disulfide-isomerase</fullName>
        <ecNumber evidence="4">5.3.4.1</ecNumber>
    </recommendedName>
</protein>
<dbReference type="GO" id="GO:0034976">
    <property type="term" value="P:response to endoplasmic reticulum stress"/>
    <property type="evidence" value="ECO:0000318"/>
    <property type="project" value="GO_Central"/>
</dbReference>
<evidence type="ECO:0000256" key="7">
    <source>
        <dbReference type="ARBA" id="ARBA00022824"/>
    </source>
</evidence>
<reference evidence="15" key="3">
    <citation type="submission" date="2025-09" db="UniProtKB">
        <authorList>
            <consortium name="Ensembl"/>
        </authorList>
    </citation>
    <scope>IDENTIFICATION</scope>
</reference>
<dbReference type="FunFam" id="3.40.30.10:FF:000027">
    <property type="entry name" value="protein disulfide-isomerase A2"/>
    <property type="match status" value="1"/>
</dbReference>
<evidence type="ECO:0000256" key="2">
    <source>
        <dbReference type="ARBA" id="ARBA00004319"/>
    </source>
</evidence>
<feature type="disulfide bond" description="Redox-active" evidence="11">
    <location>
        <begin position="403"/>
        <end position="406"/>
    </location>
</feature>
<evidence type="ECO:0000256" key="5">
    <source>
        <dbReference type="ARBA" id="ARBA00022729"/>
    </source>
</evidence>
<feature type="signal peptide" evidence="13">
    <location>
        <begin position="1"/>
        <end position="20"/>
    </location>
</feature>
<evidence type="ECO:0000256" key="3">
    <source>
        <dbReference type="ARBA" id="ARBA00006347"/>
    </source>
</evidence>
<comment type="similarity">
    <text evidence="3">Belongs to the protein disulfide isomerase family.</text>
</comment>
<dbReference type="InterPro" id="IPR005792">
    <property type="entry name" value="Prot_disulphide_isomerase"/>
</dbReference>
<feature type="disulfide bond" description="Redox-active" evidence="11">
    <location>
        <begin position="60"/>
        <end position="63"/>
    </location>
</feature>
<dbReference type="InterPro" id="IPR036249">
    <property type="entry name" value="Thioredoxin-like_sf"/>
</dbReference>
<dbReference type="GO" id="GO:0005788">
    <property type="term" value="C:endoplasmic reticulum lumen"/>
    <property type="evidence" value="ECO:0007669"/>
    <property type="project" value="UniProtKB-SubCell"/>
</dbReference>
<feature type="compositionally biased region" description="Basic and acidic residues" evidence="12">
    <location>
        <begin position="501"/>
        <end position="515"/>
    </location>
</feature>
<evidence type="ECO:0000256" key="9">
    <source>
        <dbReference type="ARBA" id="ARBA00023235"/>
    </source>
</evidence>
<keyword evidence="6" id="KW-0677">Repeat</keyword>
<dbReference type="OMA" id="TMRLISM"/>
<name>F6PGL7_MONDO</name>
<dbReference type="CDD" id="cd02961">
    <property type="entry name" value="PDI_a_family"/>
    <property type="match status" value="1"/>
</dbReference>
<dbReference type="NCBIfam" id="TIGR01130">
    <property type="entry name" value="ER_PDI_fam"/>
    <property type="match status" value="1"/>
</dbReference>
<dbReference type="Pfam" id="PF00085">
    <property type="entry name" value="Thioredoxin"/>
    <property type="match status" value="2"/>
</dbReference>
<evidence type="ECO:0000256" key="8">
    <source>
        <dbReference type="ARBA" id="ARBA00023157"/>
    </source>
</evidence>
<dbReference type="Proteomes" id="UP000002280">
    <property type="component" value="Chromosome 1"/>
</dbReference>
<dbReference type="Pfam" id="PF13848">
    <property type="entry name" value="Thioredoxin_6"/>
    <property type="match status" value="1"/>
</dbReference>
<accession>F6PGL7</accession>
<feature type="domain" description="Thioredoxin" evidence="14">
    <location>
        <begin position="355"/>
        <end position="481"/>
    </location>
</feature>
<feature type="region of interest" description="Disordered" evidence="12">
    <location>
        <begin position="492"/>
        <end position="515"/>
    </location>
</feature>
<dbReference type="FunFam" id="3.40.30.10:FF:000107">
    <property type="entry name" value="Protein disulfide-isomerase 5-2"/>
    <property type="match status" value="1"/>
</dbReference>
<feature type="domain" description="Thioredoxin" evidence="14">
    <location>
        <begin position="13"/>
        <end position="140"/>
    </location>
</feature>
<evidence type="ECO:0000256" key="1">
    <source>
        <dbReference type="ARBA" id="ARBA00001182"/>
    </source>
</evidence>
<evidence type="ECO:0000256" key="4">
    <source>
        <dbReference type="ARBA" id="ARBA00012723"/>
    </source>
</evidence>
<dbReference type="CDD" id="cd02995">
    <property type="entry name" value="PDI_a_PDI_a'_C"/>
    <property type="match status" value="1"/>
</dbReference>